<evidence type="ECO:0000313" key="4">
    <source>
        <dbReference type="Proteomes" id="UP000011910"/>
    </source>
</evidence>
<dbReference type="PANTHER" id="PTHR44196:SF3">
    <property type="entry name" value="SHORT CHAIN DEHYDROGENASE FAMILY PROTEIN"/>
    <property type="match status" value="1"/>
</dbReference>
<gene>
    <name evidence="3" type="primary">sdh_1</name>
    <name evidence="3" type="ORF">ADICEAN_00257</name>
</gene>
<dbReference type="PRINTS" id="PR00081">
    <property type="entry name" value="GDHRDH"/>
</dbReference>
<dbReference type="InterPro" id="IPR002347">
    <property type="entry name" value="SDR_fam"/>
</dbReference>
<evidence type="ECO:0000256" key="2">
    <source>
        <dbReference type="ARBA" id="ARBA00023002"/>
    </source>
</evidence>
<name>M7P253_9BACT</name>
<dbReference type="SUPFAM" id="SSF51735">
    <property type="entry name" value="NAD(P)-binding Rossmann-fold domains"/>
    <property type="match status" value="1"/>
</dbReference>
<keyword evidence="4" id="KW-1185">Reference proteome</keyword>
<reference evidence="3 4" key="1">
    <citation type="journal article" date="2013" name="Genome Announc.">
        <title>Draft Genome Sequence of Cesiribacter andamanensis Strain AMV16T, Isolated from a Soil Sample from a Mud Volcano in the Andaman Islands, India.</title>
        <authorList>
            <person name="Shivaji S."/>
            <person name="Ara S."/>
            <person name="Begum Z."/>
            <person name="Srinivas T.N."/>
            <person name="Singh A."/>
            <person name="Kumar Pinnaka A."/>
        </authorList>
    </citation>
    <scope>NUCLEOTIDE SEQUENCE [LARGE SCALE GENOMIC DNA]</scope>
    <source>
        <strain evidence="3 4">AMV16</strain>
    </source>
</reference>
<dbReference type="EMBL" id="AODQ01000003">
    <property type="protein sequence ID" value="EMR04654.1"/>
    <property type="molecule type" value="Genomic_DNA"/>
</dbReference>
<accession>M7P253</accession>
<comment type="similarity">
    <text evidence="1">Belongs to the short-chain dehydrogenases/reductases (SDR) family.</text>
</comment>
<dbReference type="GO" id="GO:0016020">
    <property type="term" value="C:membrane"/>
    <property type="evidence" value="ECO:0007669"/>
    <property type="project" value="TreeGrafter"/>
</dbReference>
<dbReference type="PANTHER" id="PTHR44196">
    <property type="entry name" value="DEHYDROGENASE/REDUCTASE SDR FAMILY MEMBER 7B"/>
    <property type="match status" value="1"/>
</dbReference>
<dbReference type="InterPro" id="IPR020904">
    <property type="entry name" value="Sc_DH/Rdtase_CS"/>
</dbReference>
<organism evidence="3 4">
    <name type="scientific">Cesiribacter andamanensis AMV16</name>
    <dbReference type="NCBI Taxonomy" id="1279009"/>
    <lineage>
        <taxon>Bacteria</taxon>
        <taxon>Pseudomonadati</taxon>
        <taxon>Bacteroidota</taxon>
        <taxon>Cytophagia</taxon>
        <taxon>Cytophagales</taxon>
        <taxon>Cesiribacteraceae</taxon>
        <taxon>Cesiribacter</taxon>
    </lineage>
</organism>
<proteinExistence type="inferred from homology"/>
<dbReference type="Proteomes" id="UP000011910">
    <property type="component" value="Unassembled WGS sequence"/>
</dbReference>
<dbReference type="OrthoDB" id="335726at2"/>
<dbReference type="InterPro" id="IPR036291">
    <property type="entry name" value="NAD(P)-bd_dom_sf"/>
</dbReference>
<evidence type="ECO:0000256" key="1">
    <source>
        <dbReference type="ARBA" id="ARBA00006484"/>
    </source>
</evidence>
<dbReference type="AlphaFoldDB" id="M7P253"/>
<dbReference type="EC" id="1.1.1.276" evidence="3"/>
<dbReference type="Gene3D" id="3.40.50.720">
    <property type="entry name" value="NAD(P)-binding Rossmann-like Domain"/>
    <property type="match status" value="1"/>
</dbReference>
<protein>
    <submittedName>
        <fullName evidence="3">Serine 3-dehydrogenase</fullName>
        <ecNumber evidence="3">1.1.1.276</ecNumber>
    </submittedName>
</protein>
<sequence length="243" mass="27106">MNYILLLGATSDMAFATAKEFAKRGWGLLLAARNQEQLAVLKTDLEARYEVPVYALPFEARQFSSHEAFLAGLPHQPLVTALFFGYLGDQQKAQDDWQESSRIIEANYTGAVSILNLVARQYEQQKQGAIIGVSSVAGERGRKSNYLYGSAKAGLTAYLSGLRNRLQASGVPVITIKPGFVATRMTEHLNLPKPLTASPRQVAEAIYKAYQKKKNVVYVLPVWRLIMQNIRMIPEPVFKKMNL</sequence>
<dbReference type="eggNOG" id="COG0300">
    <property type="taxonomic scope" value="Bacteria"/>
</dbReference>
<dbReference type="PROSITE" id="PS00061">
    <property type="entry name" value="ADH_SHORT"/>
    <property type="match status" value="1"/>
</dbReference>
<dbReference type="GO" id="GO:0031132">
    <property type="term" value="F:serine 3-dehydrogenase activity"/>
    <property type="evidence" value="ECO:0007669"/>
    <property type="project" value="UniProtKB-EC"/>
</dbReference>
<keyword evidence="2 3" id="KW-0560">Oxidoreductase</keyword>
<dbReference type="Pfam" id="PF00106">
    <property type="entry name" value="adh_short"/>
    <property type="match status" value="1"/>
</dbReference>
<comment type="caution">
    <text evidence="3">The sequence shown here is derived from an EMBL/GenBank/DDBJ whole genome shotgun (WGS) entry which is preliminary data.</text>
</comment>
<dbReference type="RefSeq" id="WP_009193669.1">
    <property type="nucleotide sequence ID" value="NZ_AODQ01000003.1"/>
</dbReference>
<dbReference type="NCBIfam" id="NF005489">
    <property type="entry name" value="PRK07102.1"/>
    <property type="match status" value="1"/>
</dbReference>
<dbReference type="STRING" id="1279009.ADICEAN_00257"/>
<evidence type="ECO:0000313" key="3">
    <source>
        <dbReference type="EMBL" id="EMR04654.1"/>
    </source>
</evidence>